<accession>A0AAV7IXU7</accession>
<dbReference type="GO" id="GO:0005615">
    <property type="term" value="C:extracellular space"/>
    <property type="evidence" value="ECO:0007669"/>
    <property type="project" value="UniProtKB-ARBA"/>
</dbReference>
<dbReference type="Proteomes" id="UP000826195">
    <property type="component" value="Unassembled WGS sequence"/>
</dbReference>
<dbReference type="PANTHER" id="PTHR23199:SF12">
    <property type="entry name" value="NEUROTROPHIN 1-RELATED"/>
    <property type="match status" value="1"/>
</dbReference>
<gene>
    <name evidence="6" type="ORF">KQX54_009008</name>
</gene>
<evidence type="ECO:0000259" key="5">
    <source>
        <dbReference type="Pfam" id="PF16077"/>
    </source>
</evidence>
<dbReference type="SUPFAM" id="SSF57501">
    <property type="entry name" value="Cystine-knot cytokines"/>
    <property type="match status" value="1"/>
</dbReference>
<reference evidence="6 7" key="1">
    <citation type="journal article" date="2021" name="J. Hered.">
        <title>A chromosome-level genome assembly of the parasitoid wasp, Cotesia glomerata (Hymenoptera: Braconidae).</title>
        <authorList>
            <person name="Pinto B.J."/>
            <person name="Weis J.J."/>
            <person name="Gamble T."/>
            <person name="Ode P.J."/>
            <person name="Paul R."/>
            <person name="Zaspel J.M."/>
        </authorList>
    </citation>
    <scope>NUCLEOTIDE SEQUENCE [LARGE SCALE GENOMIC DNA]</scope>
    <source>
        <strain evidence="6">CgM1</strain>
    </source>
</reference>
<sequence length="244" mass="27557">MVLRVLLLVFCVLEVTKFMNSFPTQLKLDGNVTFIENFVNPTEIDEKISIKGSKNESVASDLDGSKKIFHYKDGKNDNSSMTLLPKCDEQEFCEEVPDYPIEIVEKALRSKKSLELLNTKDKPLDPKPKFGNDESDGLCKGVSKYIIPRAARNKDGETKFIINTKEYVQGMNVETCENVDIPCRLIDGFAAGYKTMCVQKFMYKKLVSLSDVGEAETDWFSMPASCCCKIEFTGNDNSYRSKLN</sequence>
<dbReference type="AlphaFoldDB" id="A0AAV7IXU7"/>
<evidence type="ECO:0000256" key="2">
    <source>
        <dbReference type="ARBA" id="ARBA00023157"/>
    </source>
</evidence>
<protein>
    <recommendedName>
        <fullName evidence="5">Spaetzle domain-containing protein</fullName>
    </recommendedName>
</protein>
<feature type="chain" id="PRO_5043540930" description="Spaetzle domain-containing protein" evidence="4">
    <location>
        <begin position="22"/>
        <end position="244"/>
    </location>
</feature>
<keyword evidence="1 4" id="KW-0732">Signal</keyword>
<name>A0AAV7IXU7_COTGL</name>
<keyword evidence="7" id="KW-1185">Reference proteome</keyword>
<evidence type="ECO:0000313" key="7">
    <source>
        <dbReference type="Proteomes" id="UP000826195"/>
    </source>
</evidence>
<dbReference type="GO" id="GO:0021556">
    <property type="term" value="P:central nervous system formation"/>
    <property type="evidence" value="ECO:0007669"/>
    <property type="project" value="TreeGrafter"/>
</dbReference>
<dbReference type="Pfam" id="PF16077">
    <property type="entry name" value="Spaetzle"/>
    <property type="match status" value="1"/>
</dbReference>
<feature type="signal peptide" evidence="4">
    <location>
        <begin position="1"/>
        <end position="21"/>
    </location>
</feature>
<organism evidence="6 7">
    <name type="scientific">Cotesia glomerata</name>
    <name type="common">Lepidopteran parasitic wasp</name>
    <name type="synonym">Apanteles glomeratus</name>
    <dbReference type="NCBI Taxonomy" id="32391"/>
    <lineage>
        <taxon>Eukaryota</taxon>
        <taxon>Metazoa</taxon>
        <taxon>Ecdysozoa</taxon>
        <taxon>Arthropoda</taxon>
        <taxon>Hexapoda</taxon>
        <taxon>Insecta</taxon>
        <taxon>Pterygota</taxon>
        <taxon>Neoptera</taxon>
        <taxon>Endopterygota</taxon>
        <taxon>Hymenoptera</taxon>
        <taxon>Apocrita</taxon>
        <taxon>Ichneumonoidea</taxon>
        <taxon>Braconidae</taxon>
        <taxon>Microgastrinae</taxon>
        <taxon>Cotesia</taxon>
    </lineage>
</organism>
<evidence type="ECO:0000256" key="1">
    <source>
        <dbReference type="ARBA" id="ARBA00022729"/>
    </source>
</evidence>
<keyword evidence="2" id="KW-1015">Disulfide bond</keyword>
<feature type="domain" description="Spaetzle" evidence="5">
    <location>
        <begin position="138"/>
        <end position="230"/>
    </location>
</feature>
<dbReference type="EMBL" id="JAHXZJ010000374">
    <property type="protein sequence ID" value="KAH0560835.1"/>
    <property type="molecule type" value="Genomic_DNA"/>
</dbReference>
<dbReference type="InterPro" id="IPR052444">
    <property type="entry name" value="Spz/Toll_ligand-like"/>
</dbReference>
<evidence type="ECO:0000256" key="4">
    <source>
        <dbReference type="SAM" id="SignalP"/>
    </source>
</evidence>
<dbReference type="InterPro" id="IPR029034">
    <property type="entry name" value="Cystine-knot_cytokine"/>
</dbReference>
<keyword evidence="3" id="KW-0325">Glycoprotein</keyword>
<dbReference type="PANTHER" id="PTHR23199">
    <property type="entry name" value="NEUROTROPHIN 1-RELATED"/>
    <property type="match status" value="1"/>
</dbReference>
<dbReference type="GO" id="GO:0005121">
    <property type="term" value="F:Toll binding"/>
    <property type="evidence" value="ECO:0007669"/>
    <property type="project" value="TreeGrafter"/>
</dbReference>
<dbReference type="Gene3D" id="2.10.90.10">
    <property type="entry name" value="Cystine-knot cytokines"/>
    <property type="match status" value="1"/>
</dbReference>
<evidence type="ECO:0000256" key="3">
    <source>
        <dbReference type="ARBA" id="ARBA00023180"/>
    </source>
</evidence>
<dbReference type="GO" id="GO:0008083">
    <property type="term" value="F:growth factor activity"/>
    <property type="evidence" value="ECO:0007669"/>
    <property type="project" value="TreeGrafter"/>
</dbReference>
<dbReference type="InterPro" id="IPR032104">
    <property type="entry name" value="Spaetzle"/>
</dbReference>
<proteinExistence type="predicted"/>
<dbReference type="GO" id="GO:0045087">
    <property type="term" value="P:innate immune response"/>
    <property type="evidence" value="ECO:0007669"/>
    <property type="project" value="TreeGrafter"/>
</dbReference>
<comment type="caution">
    <text evidence="6">The sequence shown here is derived from an EMBL/GenBank/DDBJ whole genome shotgun (WGS) entry which is preliminary data.</text>
</comment>
<evidence type="ECO:0000313" key="6">
    <source>
        <dbReference type="EMBL" id="KAH0560835.1"/>
    </source>
</evidence>